<dbReference type="RefSeq" id="WP_167012498.1">
    <property type="nucleotide sequence ID" value="NZ_VWXF01000001.1"/>
</dbReference>
<accession>A0ABX0R7X6</accession>
<evidence type="ECO:0000313" key="1">
    <source>
        <dbReference type="EMBL" id="NIF20548.1"/>
    </source>
</evidence>
<protein>
    <recommendedName>
        <fullName evidence="3">Baseplate protein J-like domain-containing protein</fullName>
    </recommendedName>
</protein>
<comment type="caution">
    <text evidence="1">The sequence shown here is derived from an EMBL/GenBank/DDBJ whole genome shotgun (WGS) entry which is preliminary data.</text>
</comment>
<proteinExistence type="predicted"/>
<name>A0ABX0R7X6_9GAMM</name>
<evidence type="ECO:0000313" key="2">
    <source>
        <dbReference type="Proteomes" id="UP001515683"/>
    </source>
</evidence>
<keyword evidence="2" id="KW-1185">Reference proteome</keyword>
<reference evidence="1 2" key="1">
    <citation type="journal article" date="2019" name="bioRxiv">
        <title>Bacteria contribute to plant secondary compound degradation in a generalist herbivore system.</title>
        <authorList>
            <person name="Francoeur C.B."/>
            <person name="Khadempour L."/>
            <person name="Moreira-Soto R.D."/>
            <person name="Gotting K."/>
            <person name="Book A.J."/>
            <person name="Pinto-Tomas A.A."/>
            <person name="Keefover-Ring K."/>
            <person name="Currie C.R."/>
        </authorList>
    </citation>
    <scope>NUCLEOTIDE SEQUENCE [LARGE SCALE GENOMIC DNA]</scope>
    <source>
        <strain evidence="1">Acro-835</strain>
    </source>
</reference>
<sequence>MTSPEEFIYDNRSLLTHLQNFQAYTRAIPFNDLKNWDEVFFNDGQTPQSLAALLEQAASAPGTLQPQQAFLLAFLKMMETPRRLMNTLPARHRDLYFRGVLGVKPLPAAADQVMLQLTPDEQHQTLNVPEGLLFSAGQDSAGVPVNYRLDAPLLINHARITDIRWLLPDTVTNTVRACTLLDVATGITPPAGGVRLFSPQLGGKRGQPQDETVRNGWLLVIAALQAAGAGQRKLTLTFDSSPVGFKAEVSIGTKWQPLLCSVSGNTLTATLEASLSPEAPAEYALLTDPVIRLYQEKSNATLPKVTAVEITVVNAADVTVTTADGVSGPVQQVNYLFGMAPKAGSPFTLSSPAWRNASGQTLTLTLTPKWQGRPADLKAWYANYPNNPVSGNGVFKVKSEDLVQKEVSLFGERQSDNALIFSRTLKEGENTLVVNLGAIDFQHALYEKTFKEGNITENKPLNPPYDPRLEDVDVSYSLADVAFTPYALLPYGYAESREEFASPHVYLGFTDMHPGQQLSLYWSIETPVPFTPDGLEWEYLSQTNGVAEWKALSKQLSDNTGNFARNGSGAVTLPADAAHETTLMPTGRYWLRVSKFELTDHQVQLPVYMTQDLTATDQQKLLAMQPNVEPYPWFNGLWTNAQSATLVDAASIAPEHFATPLPAGTVSSTVVPFNGLLAVLQPLPGWGGKAQESDAASMQRIAEQVMHRGRASNWRDIVQLIIANFPDVHHVRLPGMKILDGLYIPKVPPASSGTSATAEPVFVTDRVQEIMVIPQAGINQGQDPHKPILSPARLKEIQQFITDRASPWLNLRVLNPCYLDVVVKYDVAVDEHVNQANLQSQLDEMLRQHFMPWLNGQQRVQPGDTLTINDIMQVLQQHPDVRYVTDVTLNDVKNETQADKDKYQAIETTLAVINLKLPSDASVGLPQPEETV</sequence>
<dbReference type="EMBL" id="VWXF01000001">
    <property type="protein sequence ID" value="NIF20548.1"/>
    <property type="molecule type" value="Genomic_DNA"/>
</dbReference>
<organism evidence="1 2">
    <name type="scientific">Candidatus Pantoea multigeneris</name>
    <dbReference type="NCBI Taxonomy" id="2608357"/>
    <lineage>
        <taxon>Bacteria</taxon>
        <taxon>Pseudomonadati</taxon>
        <taxon>Pseudomonadota</taxon>
        <taxon>Gammaproteobacteria</taxon>
        <taxon>Enterobacterales</taxon>
        <taxon>Erwiniaceae</taxon>
        <taxon>Pantoea</taxon>
    </lineage>
</organism>
<gene>
    <name evidence="1" type="ORF">F3J40_02805</name>
</gene>
<dbReference type="Proteomes" id="UP001515683">
    <property type="component" value="Unassembled WGS sequence"/>
</dbReference>
<evidence type="ECO:0008006" key="3">
    <source>
        <dbReference type="Google" id="ProtNLM"/>
    </source>
</evidence>